<protein>
    <submittedName>
        <fullName evidence="2">Uncharacterized protein</fullName>
    </submittedName>
</protein>
<dbReference type="AlphaFoldDB" id="A0A6J4Q800"/>
<accession>A0A6J4Q800</accession>
<reference evidence="2" key="1">
    <citation type="submission" date="2020-02" db="EMBL/GenBank/DDBJ databases">
        <authorList>
            <person name="Meier V. D."/>
        </authorList>
    </citation>
    <scope>NUCLEOTIDE SEQUENCE</scope>
    <source>
        <strain evidence="2">AVDCRST_MAG22</strain>
    </source>
</reference>
<feature type="region of interest" description="Disordered" evidence="1">
    <location>
        <begin position="185"/>
        <end position="207"/>
    </location>
</feature>
<name>A0A6J4Q800_9ACTN</name>
<sequence length="207" mass="22759">MPLRACRHEAYSRADGFTVHEEPRIRPQRPTTSAARRLVLVSRLFALVALVEALVPRVLMAYHSVHYVMGWANDPPGGPYEVTFGTDRPDALRGGPGDDLIASEGPWGDPPEDYRRDRVDGVTGDDFLDSVSLPYPEVLPVDVVRCGPGEDRVVADPQDDVGDDCEGVRRVNMGLMPEIGDLLREFPPETGTREYGPNPAPVKNSDL</sequence>
<evidence type="ECO:0000256" key="1">
    <source>
        <dbReference type="SAM" id="MobiDB-lite"/>
    </source>
</evidence>
<organism evidence="2">
    <name type="scientific">uncultured Rubrobacteraceae bacterium</name>
    <dbReference type="NCBI Taxonomy" id="349277"/>
    <lineage>
        <taxon>Bacteria</taxon>
        <taxon>Bacillati</taxon>
        <taxon>Actinomycetota</taxon>
        <taxon>Rubrobacteria</taxon>
        <taxon>Rubrobacterales</taxon>
        <taxon>Rubrobacteraceae</taxon>
        <taxon>environmental samples</taxon>
    </lineage>
</organism>
<gene>
    <name evidence="2" type="ORF">AVDCRST_MAG22-3767</name>
</gene>
<evidence type="ECO:0000313" key="2">
    <source>
        <dbReference type="EMBL" id="CAA9437099.1"/>
    </source>
</evidence>
<proteinExistence type="predicted"/>
<dbReference type="EMBL" id="CADCUV010000181">
    <property type="protein sequence ID" value="CAA9437099.1"/>
    <property type="molecule type" value="Genomic_DNA"/>
</dbReference>